<dbReference type="InterPro" id="IPR051448">
    <property type="entry name" value="CdaR-like_regulators"/>
</dbReference>
<organism evidence="2 3">
    <name type="scientific">Pseudomonas fluorescens</name>
    <dbReference type="NCBI Taxonomy" id="294"/>
    <lineage>
        <taxon>Bacteria</taxon>
        <taxon>Pseudomonadati</taxon>
        <taxon>Pseudomonadota</taxon>
        <taxon>Gammaproteobacteria</taxon>
        <taxon>Pseudomonadales</taxon>
        <taxon>Pseudomonadaceae</taxon>
        <taxon>Pseudomonas</taxon>
    </lineage>
</organism>
<dbReference type="Pfam" id="PF13556">
    <property type="entry name" value="HTH_30"/>
    <property type="match status" value="1"/>
</dbReference>
<proteinExistence type="predicted"/>
<gene>
    <name evidence="2" type="primary">cdaR_2</name>
    <name evidence="2" type="ORF">NCTC10392_03600</name>
</gene>
<dbReference type="PANTHER" id="PTHR33744">
    <property type="entry name" value="CARBOHYDRATE DIACID REGULATOR"/>
    <property type="match status" value="1"/>
</dbReference>
<dbReference type="Gene3D" id="1.10.10.2840">
    <property type="entry name" value="PucR C-terminal helix-turn-helix domain"/>
    <property type="match status" value="1"/>
</dbReference>
<dbReference type="InterPro" id="IPR042070">
    <property type="entry name" value="PucR_C-HTH_sf"/>
</dbReference>
<reference evidence="2 3" key="1">
    <citation type="submission" date="2018-06" db="EMBL/GenBank/DDBJ databases">
        <authorList>
            <consortium name="Pathogen Informatics"/>
            <person name="Doyle S."/>
        </authorList>
    </citation>
    <scope>NUCLEOTIDE SEQUENCE [LARGE SCALE GENOMIC DNA]</scope>
    <source>
        <strain evidence="2 3">NCTC10392</strain>
    </source>
</reference>
<dbReference type="EMBL" id="UGUS01000002">
    <property type="protein sequence ID" value="SUD31662.1"/>
    <property type="molecule type" value="Genomic_DNA"/>
</dbReference>
<evidence type="ECO:0000313" key="2">
    <source>
        <dbReference type="EMBL" id="SUD31662.1"/>
    </source>
</evidence>
<accession>A0A379IFT4</accession>
<evidence type="ECO:0000313" key="3">
    <source>
        <dbReference type="Proteomes" id="UP000255125"/>
    </source>
</evidence>
<dbReference type="KEGG" id="pfn:HZ99_06705"/>
<name>A0A379IFT4_PSEFL</name>
<sequence>MLAAQAWFLDNGNLVAAALRLAVHRDTLTHRVQRIEALCGLSLDNPNDRLDIGVALMIWRLSA</sequence>
<dbReference type="Proteomes" id="UP000255125">
    <property type="component" value="Unassembled WGS sequence"/>
</dbReference>
<dbReference type="InterPro" id="IPR025736">
    <property type="entry name" value="PucR_C-HTH_dom"/>
</dbReference>
<evidence type="ECO:0000259" key="1">
    <source>
        <dbReference type="Pfam" id="PF13556"/>
    </source>
</evidence>
<protein>
    <submittedName>
        <fullName evidence="2">CdaR family transcriptional regulator</fullName>
    </submittedName>
</protein>
<feature type="domain" description="PucR C-terminal helix-turn-helix" evidence="1">
    <location>
        <begin position="5"/>
        <end position="57"/>
    </location>
</feature>
<dbReference type="AlphaFoldDB" id="A0A379IFT4"/>